<dbReference type="HOGENOM" id="CLU_011935_1_0_1"/>
<dbReference type="PANTHER" id="PTHR48104">
    <property type="entry name" value="METACASPASE-4"/>
    <property type="match status" value="1"/>
</dbReference>
<accession>A0A067PF56</accession>
<keyword evidence="3" id="KW-0378">Hydrolase</keyword>
<dbReference type="GO" id="GO:0004197">
    <property type="term" value="F:cysteine-type endopeptidase activity"/>
    <property type="evidence" value="ECO:0007669"/>
    <property type="project" value="InterPro"/>
</dbReference>
<dbReference type="GO" id="GO:0005737">
    <property type="term" value="C:cytoplasm"/>
    <property type="evidence" value="ECO:0007669"/>
    <property type="project" value="TreeGrafter"/>
</dbReference>
<dbReference type="EMBL" id="KL197740">
    <property type="protein sequence ID" value="KDQ52440.1"/>
    <property type="molecule type" value="Genomic_DNA"/>
</dbReference>
<dbReference type="SUPFAM" id="SSF52129">
    <property type="entry name" value="Caspase-like"/>
    <property type="match status" value="1"/>
</dbReference>
<evidence type="ECO:0000259" key="4">
    <source>
        <dbReference type="Pfam" id="PF00656"/>
    </source>
</evidence>
<dbReference type="Proteomes" id="UP000027265">
    <property type="component" value="Unassembled WGS sequence"/>
</dbReference>
<dbReference type="InterPro" id="IPR011600">
    <property type="entry name" value="Pept_C14_caspase"/>
</dbReference>
<dbReference type="InParanoid" id="A0A067PF56"/>
<evidence type="ECO:0000256" key="1">
    <source>
        <dbReference type="ARBA" id="ARBA00009005"/>
    </source>
</evidence>
<evidence type="ECO:0000313" key="5">
    <source>
        <dbReference type="EMBL" id="KDQ52440.1"/>
    </source>
</evidence>
<sequence>MTDITNLPKLRRFMNWGFWRRKPLPPSIHFFALIIGINKYRCEDISNLRGAVPDANAMKDYLEKDLQVPSHQICVLRDGNASRSAIIREFQALQKDSRIRPGDPILIFYAGHGCRVKAPPGWAHGSVDGKVEGIVSQDYDGKGVHFIPDRTIGELIEGIARNKGDNITVIFDCCHSGSGTREPDHSIRCAEIQYEIPANLDQHIWGTDIDTRGSATLPDFRHTGLSSHILLSACSAGEFARERRQCGRFTAALLKLLQTVGVAKLTYRDVLTLIDSDTIPDQNPQCEGVHQDRLLFQTTVPTVQRPYYFVRLEDCHYVMAAGSAQGVTKDATFAVYKDKESLLKTPVLGTLIADEVEAFSTTMALPLDATPFDFPSSAVALQIKALEGDLVLYVPPEDKVLPGFGAVAKQIQEMTDASWPVVVVSAEEEKYKAHLEIRIEDDKLAFIILGEKTTKYGLTHIPFLVPIVNDIRPILSSVAHYYWHLNRPSLESWLPDDVKIEFNRLHSRVDSFGNGGHSTRFRSPEGPNLYRDGAIHLVANGKDTYGITITNEREVNLFPYVFFFDNSNFSIQSFYMPPTAGRFSVDPPLRERGSLTIGHGSGGSKPSTYTLRDGQDVDVGYLKFFFTTEFVDLSSIPQKSPFSEHRQCQLVEEQLEEGSWCSVVVPLIQHRFEVPSI</sequence>
<dbReference type="Gene3D" id="3.40.50.1460">
    <property type="match status" value="1"/>
</dbReference>
<dbReference type="GO" id="GO:0006508">
    <property type="term" value="P:proteolysis"/>
    <property type="evidence" value="ECO:0007669"/>
    <property type="project" value="InterPro"/>
</dbReference>
<feature type="domain" description="Peptidase C14 caspase" evidence="4">
    <location>
        <begin position="31"/>
        <end position="287"/>
    </location>
</feature>
<dbReference type="GO" id="GO:0006915">
    <property type="term" value="P:apoptotic process"/>
    <property type="evidence" value="ECO:0007669"/>
    <property type="project" value="UniProtKB-KW"/>
</dbReference>
<organism evidence="5 6">
    <name type="scientific">Jaapia argillacea MUCL 33604</name>
    <dbReference type="NCBI Taxonomy" id="933084"/>
    <lineage>
        <taxon>Eukaryota</taxon>
        <taxon>Fungi</taxon>
        <taxon>Dikarya</taxon>
        <taxon>Basidiomycota</taxon>
        <taxon>Agaricomycotina</taxon>
        <taxon>Agaricomycetes</taxon>
        <taxon>Agaricomycetidae</taxon>
        <taxon>Jaapiales</taxon>
        <taxon>Jaapiaceae</taxon>
        <taxon>Jaapia</taxon>
    </lineage>
</organism>
<keyword evidence="2" id="KW-0053">Apoptosis</keyword>
<name>A0A067PF56_9AGAM</name>
<keyword evidence="3" id="KW-0788">Thiol protease</keyword>
<gene>
    <name evidence="5" type="ORF">JAAARDRAFT_483966</name>
</gene>
<reference evidence="6" key="1">
    <citation type="journal article" date="2014" name="Proc. Natl. Acad. Sci. U.S.A.">
        <title>Extensive sampling of basidiomycete genomes demonstrates inadequacy of the white-rot/brown-rot paradigm for wood decay fungi.</title>
        <authorList>
            <person name="Riley R."/>
            <person name="Salamov A.A."/>
            <person name="Brown D.W."/>
            <person name="Nagy L.G."/>
            <person name="Floudas D."/>
            <person name="Held B.W."/>
            <person name="Levasseur A."/>
            <person name="Lombard V."/>
            <person name="Morin E."/>
            <person name="Otillar R."/>
            <person name="Lindquist E.A."/>
            <person name="Sun H."/>
            <person name="LaButti K.M."/>
            <person name="Schmutz J."/>
            <person name="Jabbour D."/>
            <person name="Luo H."/>
            <person name="Baker S.E."/>
            <person name="Pisabarro A.G."/>
            <person name="Walton J.D."/>
            <person name="Blanchette R.A."/>
            <person name="Henrissat B."/>
            <person name="Martin F."/>
            <person name="Cullen D."/>
            <person name="Hibbett D.S."/>
            <person name="Grigoriev I.V."/>
        </authorList>
    </citation>
    <scope>NUCLEOTIDE SEQUENCE [LARGE SCALE GENOMIC DNA]</scope>
    <source>
        <strain evidence="6">MUCL 33604</strain>
    </source>
</reference>
<dbReference type="OrthoDB" id="3223806at2759"/>
<proteinExistence type="inferred from homology"/>
<dbReference type="PANTHER" id="PTHR48104:SF30">
    <property type="entry name" value="METACASPASE-1"/>
    <property type="match status" value="1"/>
</dbReference>
<dbReference type="Pfam" id="PF00656">
    <property type="entry name" value="Peptidase_C14"/>
    <property type="match status" value="1"/>
</dbReference>
<dbReference type="AlphaFoldDB" id="A0A067PF56"/>
<evidence type="ECO:0000313" key="6">
    <source>
        <dbReference type="Proteomes" id="UP000027265"/>
    </source>
</evidence>
<evidence type="ECO:0000256" key="3">
    <source>
        <dbReference type="ARBA" id="ARBA00022807"/>
    </source>
</evidence>
<dbReference type="InterPro" id="IPR050452">
    <property type="entry name" value="Metacaspase"/>
</dbReference>
<evidence type="ECO:0000256" key="2">
    <source>
        <dbReference type="ARBA" id="ARBA00022703"/>
    </source>
</evidence>
<keyword evidence="3" id="KW-0645">Protease</keyword>
<protein>
    <recommendedName>
        <fullName evidence="4">Peptidase C14 caspase domain-containing protein</fullName>
    </recommendedName>
</protein>
<comment type="similarity">
    <text evidence="1">Belongs to the peptidase C14B family.</text>
</comment>
<dbReference type="InterPro" id="IPR029030">
    <property type="entry name" value="Caspase-like_dom_sf"/>
</dbReference>
<keyword evidence="6" id="KW-1185">Reference proteome</keyword>